<dbReference type="Gene3D" id="3.30.470.20">
    <property type="entry name" value="ATP-grasp fold, B domain"/>
    <property type="match status" value="1"/>
</dbReference>
<dbReference type="SUPFAM" id="SSF51735">
    <property type="entry name" value="NAD(P)-binding Rossmann-fold domains"/>
    <property type="match status" value="1"/>
</dbReference>
<name>A0A401ZNJ8_9CHLR</name>
<dbReference type="OrthoDB" id="9807426at2"/>
<protein>
    <submittedName>
        <fullName evidence="5">Acyl-CoA synthetase</fullName>
    </submittedName>
</protein>
<keyword evidence="3" id="KW-0067">ATP-binding</keyword>
<dbReference type="InterPro" id="IPR013815">
    <property type="entry name" value="ATP_grasp_subdomain_1"/>
</dbReference>
<dbReference type="InterPro" id="IPR003781">
    <property type="entry name" value="CoA-bd"/>
</dbReference>
<dbReference type="InterPro" id="IPR032875">
    <property type="entry name" value="Succ_CoA_lig_flav_dom"/>
</dbReference>
<gene>
    <name evidence="5" type="ORF">KDAU_57640</name>
</gene>
<dbReference type="InterPro" id="IPR016102">
    <property type="entry name" value="Succinyl-CoA_synth-like"/>
</dbReference>
<evidence type="ECO:0000259" key="4">
    <source>
        <dbReference type="SMART" id="SM00881"/>
    </source>
</evidence>
<dbReference type="SUPFAM" id="SSF56059">
    <property type="entry name" value="Glutathione synthetase ATP-binding domain-like"/>
    <property type="match status" value="1"/>
</dbReference>
<proteinExistence type="predicted"/>
<comment type="caution">
    <text evidence="5">The sequence shown here is derived from an EMBL/GenBank/DDBJ whole genome shotgun (WGS) entry which is preliminary data.</text>
</comment>
<keyword evidence="1" id="KW-0436">Ligase</keyword>
<dbReference type="PANTHER" id="PTHR43334:SF1">
    <property type="entry name" value="3-HYDROXYPROPIONATE--COA LIGASE [ADP-FORMING]"/>
    <property type="match status" value="1"/>
</dbReference>
<dbReference type="Pfam" id="PF13607">
    <property type="entry name" value="Succ_CoA_lig"/>
    <property type="match status" value="1"/>
</dbReference>
<dbReference type="SMART" id="SM00881">
    <property type="entry name" value="CoA_binding"/>
    <property type="match status" value="1"/>
</dbReference>
<evidence type="ECO:0000313" key="6">
    <source>
        <dbReference type="Proteomes" id="UP000287224"/>
    </source>
</evidence>
<dbReference type="PANTHER" id="PTHR43334">
    <property type="entry name" value="ACETATE--COA LIGASE [ADP-FORMING]"/>
    <property type="match status" value="1"/>
</dbReference>
<evidence type="ECO:0000256" key="2">
    <source>
        <dbReference type="ARBA" id="ARBA00022741"/>
    </source>
</evidence>
<dbReference type="SUPFAM" id="SSF52210">
    <property type="entry name" value="Succinyl-CoA synthetase domains"/>
    <property type="match status" value="2"/>
</dbReference>
<dbReference type="Pfam" id="PF13380">
    <property type="entry name" value="CoA_binding_2"/>
    <property type="match status" value="1"/>
</dbReference>
<dbReference type="Proteomes" id="UP000287224">
    <property type="component" value="Unassembled WGS sequence"/>
</dbReference>
<accession>A0A401ZNJ8</accession>
<dbReference type="Gene3D" id="3.30.1490.20">
    <property type="entry name" value="ATP-grasp fold, A domain"/>
    <property type="match status" value="1"/>
</dbReference>
<dbReference type="Gene3D" id="3.40.50.261">
    <property type="entry name" value="Succinyl-CoA synthetase domains"/>
    <property type="match status" value="2"/>
</dbReference>
<dbReference type="RefSeq" id="WP_126600976.1">
    <property type="nucleotide sequence ID" value="NZ_BIFQ01000002.1"/>
</dbReference>
<dbReference type="Pfam" id="PF19045">
    <property type="entry name" value="Ligase_CoA_2"/>
    <property type="match status" value="1"/>
</dbReference>
<sequence length="703" mass="76936">MVRALFDLRSVAVIGASGNPHKLGYTIVQNLVQYHFRGAIYPISLHAQTILGIKTYTRVSEVPRDIDLAVIAVPGEAVPPVLRECVRKAIPLVIVISAGFKESGESGASREQELREIIAGSSTRLLGPNCLGLIDAASSLNASFAASFPAYEPISFISQSGALGTSFLDWIGTNHIGLHYFVSLGNKADLDENYFLERLRDDRLIACYLEDIKDGRRFLQLGQQYNCRRPAIVLKAGRSEVAAEAIRSHTGALAGGYPLTKAALQQYGYIVVETIGDLFHTLKAFAWLPLPTFNRVAIVSNAGGAAVVASDTLIEKGLELADLSPATQDVLRQLLPRTASIHNPVDVIGDALSERYLQAMETVLQEEDVSSLLVILTPQVMTEIEKTAAYIGAMKKHGKPIVAAFIGGTLVEKGLKLLAEKKVPAYHFPETAIDVLAAMTWYAGYRQRTAYNLPTPPLKSPYYEQHHAAIDELYQQARALNLSSLPQTSVDEIARRYHIAIPESYVCRQVDQAVLCVRSSIGYPCVLKIVAPTLLHRSDIGAVITSINNEIELREAYYRLEALMREHQIVDGAICVQKYVAGGIPLIVGATRDDNFGTILLFGSGGIYAELLGDVVRRVAPLERGAMLDMILETHIAPILKGVRGQQPIDLQRIIDILTAIQYLMQDYDFIQSIDINPLLASPQNICAVDIKIALHPQCETPL</sequence>
<keyword evidence="2" id="KW-0547">Nucleotide-binding</keyword>
<evidence type="ECO:0000256" key="3">
    <source>
        <dbReference type="ARBA" id="ARBA00022840"/>
    </source>
</evidence>
<dbReference type="InterPro" id="IPR043938">
    <property type="entry name" value="Ligase_CoA_dom"/>
</dbReference>
<dbReference type="EMBL" id="BIFQ01000002">
    <property type="protein sequence ID" value="GCE08435.1"/>
    <property type="molecule type" value="Genomic_DNA"/>
</dbReference>
<feature type="domain" description="CoA-binding" evidence="4">
    <location>
        <begin position="5"/>
        <end position="100"/>
    </location>
</feature>
<dbReference type="GO" id="GO:0005524">
    <property type="term" value="F:ATP binding"/>
    <property type="evidence" value="ECO:0007669"/>
    <property type="project" value="UniProtKB-KW"/>
</dbReference>
<evidence type="ECO:0000256" key="1">
    <source>
        <dbReference type="ARBA" id="ARBA00022598"/>
    </source>
</evidence>
<dbReference type="InterPro" id="IPR051538">
    <property type="entry name" value="Acyl-CoA_Synth/Transferase"/>
</dbReference>
<reference evidence="6" key="1">
    <citation type="submission" date="2018-12" db="EMBL/GenBank/DDBJ databases">
        <title>Tengunoibacter tsumagoiensis gen. nov., sp. nov., Dictyobacter kobayashii sp. nov., D. alpinus sp. nov., and D. joshuensis sp. nov. and description of Dictyobacteraceae fam. nov. within the order Ktedonobacterales isolated from Tengu-no-mugimeshi.</title>
        <authorList>
            <person name="Wang C.M."/>
            <person name="Zheng Y."/>
            <person name="Sakai Y."/>
            <person name="Toyoda A."/>
            <person name="Minakuchi Y."/>
            <person name="Abe K."/>
            <person name="Yokota A."/>
            <person name="Yabe S."/>
        </authorList>
    </citation>
    <scope>NUCLEOTIDE SEQUENCE [LARGE SCALE GENOMIC DNA]</scope>
    <source>
        <strain evidence="6">S-27</strain>
    </source>
</reference>
<dbReference type="AlphaFoldDB" id="A0A401ZNJ8"/>
<dbReference type="GO" id="GO:0043758">
    <property type="term" value="F:acetate-CoA ligase (ADP-forming) activity"/>
    <property type="evidence" value="ECO:0007669"/>
    <property type="project" value="InterPro"/>
</dbReference>
<dbReference type="InterPro" id="IPR036291">
    <property type="entry name" value="NAD(P)-bd_dom_sf"/>
</dbReference>
<dbReference type="Gene3D" id="3.40.50.720">
    <property type="entry name" value="NAD(P)-binding Rossmann-like Domain"/>
    <property type="match status" value="1"/>
</dbReference>
<organism evidence="5 6">
    <name type="scientific">Dictyobacter aurantiacus</name>
    <dbReference type="NCBI Taxonomy" id="1936993"/>
    <lineage>
        <taxon>Bacteria</taxon>
        <taxon>Bacillati</taxon>
        <taxon>Chloroflexota</taxon>
        <taxon>Ktedonobacteria</taxon>
        <taxon>Ktedonobacterales</taxon>
        <taxon>Dictyobacteraceae</taxon>
        <taxon>Dictyobacter</taxon>
    </lineage>
</organism>
<evidence type="ECO:0000313" key="5">
    <source>
        <dbReference type="EMBL" id="GCE08435.1"/>
    </source>
</evidence>
<keyword evidence="6" id="KW-1185">Reference proteome</keyword>
<dbReference type="Pfam" id="PF13549">
    <property type="entry name" value="ATP-grasp_5"/>
    <property type="match status" value="1"/>
</dbReference>